<evidence type="ECO:0000256" key="9">
    <source>
        <dbReference type="PROSITE-ProRule" id="PRU00560"/>
    </source>
</evidence>
<dbReference type="GO" id="GO:0000725">
    <property type="term" value="P:recombinational repair"/>
    <property type="evidence" value="ECO:0007669"/>
    <property type="project" value="TreeGrafter"/>
</dbReference>
<evidence type="ECO:0000313" key="13">
    <source>
        <dbReference type="EMBL" id="HJC39668.1"/>
    </source>
</evidence>
<reference evidence="13" key="2">
    <citation type="submission" date="2021-04" db="EMBL/GenBank/DDBJ databases">
        <authorList>
            <person name="Gilroy R."/>
        </authorList>
    </citation>
    <scope>NUCLEOTIDE SEQUENCE</scope>
    <source>
        <strain evidence="13">ChiGjej1B1-1692</strain>
    </source>
</reference>
<keyword evidence="1 9" id="KW-0547">Nucleotide-binding</keyword>
<evidence type="ECO:0000256" key="10">
    <source>
        <dbReference type="SAM" id="MobiDB-lite"/>
    </source>
</evidence>
<dbReference type="CDD" id="cd17932">
    <property type="entry name" value="DEXQc_UvrD"/>
    <property type="match status" value="1"/>
</dbReference>
<dbReference type="GO" id="GO:0003677">
    <property type="term" value="F:DNA binding"/>
    <property type="evidence" value="ECO:0007669"/>
    <property type="project" value="InterPro"/>
</dbReference>
<dbReference type="GO" id="GO:0016787">
    <property type="term" value="F:hydrolase activity"/>
    <property type="evidence" value="ECO:0007669"/>
    <property type="project" value="UniProtKB-UniRule"/>
</dbReference>
<dbReference type="EC" id="5.6.2.4" evidence="7"/>
<evidence type="ECO:0000256" key="8">
    <source>
        <dbReference type="ARBA" id="ARBA00048988"/>
    </source>
</evidence>
<evidence type="ECO:0000256" key="4">
    <source>
        <dbReference type="ARBA" id="ARBA00022840"/>
    </source>
</evidence>
<comment type="catalytic activity">
    <reaction evidence="6">
        <text>Couples ATP hydrolysis with the unwinding of duplex DNA by translocating in the 3'-5' direction.</text>
        <dbReference type="EC" id="5.6.2.4"/>
    </reaction>
</comment>
<evidence type="ECO:0000256" key="1">
    <source>
        <dbReference type="ARBA" id="ARBA00022741"/>
    </source>
</evidence>
<evidence type="ECO:0000256" key="3">
    <source>
        <dbReference type="ARBA" id="ARBA00022806"/>
    </source>
</evidence>
<feature type="binding site" evidence="9">
    <location>
        <begin position="30"/>
        <end position="37"/>
    </location>
    <ligand>
        <name>ATP</name>
        <dbReference type="ChEBI" id="CHEBI:30616"/>
    </ligand>
</feature>
<feature type="compositionally biased region" description="Basic and acidic residues" evidence="10">
    <location>
        <begin position="676"/>
        <end position="687"/>
    </location>
</feature>
<name>A0A9D2NY84_9FIRM</name>
<keyword evidence="2 9" id="KW-0378">Hydrolase</keyword>
<reference evidence="13" key="1">
    <citation type="journal article" date="2021" name="PeerJ">
        <title>Extensive microbial diversity within the chicken gut microbiome revealed by metagenomics and culture.</title>
        <authorList>
            <person name="Gilroy R."/>
            <person name="Ravi A."/>
            <person name="Getino M."/>
            <person name="Pursley I."/>
            <person name="Horton D.L."/>
            <person name="Alikhan N.F."/>
            <person name="Baker D."/>
            <person name="Gharbi K."/>
            <person name="Hall N."/>
            <person name="Watson M."/>
            <person name="Adriaenssens E.M."/>
            <person name="Foster-Nyarko E."/>
            <person name="Jarju S."/>
            <person name="Secka A."/>
            <person name="Antonio M."/>
            <person name="Oren A."/>
            <person name="Chaudhuri R.R."/>
            <person name="La Ragione R."/>
            <person name="Hildebrand F."/>
            <person name="Pallen M.J."/>
        </authorList>
    </citation>
    <scope>NUCLEOTIDE SEQUENCE</scope>
    <source>
        <strain evidence="13">ChiGjej1B1-1692</strain>
    </source>
</reference>
<dbReference type="CDD" id="cd18807">
    <property type="entry name" value="SF1_C_UvrD"/>
    <property type="match status" value="1"/>
</dbReference>
<comment type="catalytic activity">
    <reaction evidence="8">
        <text>ATP + H2O = ADP + phosphate + H(+)</text>
        <dbReference type="Rhea" id="RHEA:13065"/>
        <dbReference type="ChEBI" id="CHEBI:15377"/>
        <dbReference type="ChEBI" id="CHEBI:15378"/>
        <dbReference type="ChEBI" id="CHEBI:30616"/>
        <dbReference type="ChEBI" id="CHEBI:43474"/>
        <dbReference type="ChEBI" id="CHEBI:456216"/>
        <dbReference type="EC" id="5.6.2.4"/>
    </reaction>
</comment>
<dbReference type="AlphaFoldDB" id="A0A9D2NY84"/>
<keyword evidence="4 9" id="KW-0067">ATP-binding</keyword>
<organism evidence="13 14">
    <name type="scientific">Candidatus Mediterraneibacter faecigallinarum</name>
    <dbReference type="NCBI Taxonomy" id="2838669"/>
    <lineage>
        <taxon>Bacteria</taxon>
        <taxon>Bacillati</taxon>
        <taxon>Bacillota</taxon>
        <taxon>Clostridia</taxon>
        <taxon>Lachnospirales</taxon>
        <taxon>Lachnospiraceae</taxon>
        <taxon>Mediterraneibacter</taxon>
    </lineage>
</organism>
<evidence type="ECO:0000256" key="2">
    <source>
        <dbReference type="ARBA" id="ARBA00022801"/>
    </source>
</evidence>
<evidence type="ECO:0000256" key="7">
    <source>
        <dbReference type="ARBA" id="ARBA00034808"/>
    </source>
</evidence>
<comment type="caution">
    <text evidence="13">The sequence shown here is derived from an EMBL/GenBank/DDBJ whole genome shotgun (WGS) entry which is preliminary data.</text>
</comment>
<feature type="domain" description="UvrD-like helicase C-terminal" evidence="12">
    <location>
        <begin position="299"/>
        <end position="576"/>
    </location>
</feature>
<gene>
    <name evidence="13" type="ORF">H9757_11505</name>
</gene>
<dbReference type="Proteomes" id="UP000823894">
    <property type="component" value="Unassembled WGS sequence"/>
</dbReference>
<dbReference type="GO" id="GO:0005524">
    <property type="term" value="F:ATP binding"/>
    <property type="evidence" value="ECO:0007669"/>
    <property type="project" value="UniProtKB-UniRule"/>
</dbReference>
<keyword evidence="5" id="KW-0413">Isomerase</keyword>
<dbReference type="InterPro" id="IPR000212">
    <property type="entry name" value="DNA_helicase_UvrD/REP"/>
</dbReference>
<evidence type="ECO:0000259" key="12">
    <source>
        <dbReference type="PROSITE" id="PS51217"/>
    </source>
</evidence>
<dbReference type="SUPFAM" id="SSF52540">
    <property type="entry name" value="P-loop containing nucleoside triphosphate hydrolases"/>
    <property type="match status" value="1"/>
</dbReference>
<proteinExistence type="predicted"/>
<dbReference type="Pfam" id="PF13361">
    <property type="entry name" value="UvrD_C"/>
    <property type="match status" value="2"/>
</dbReference>
<dbReference type="PANTHER" id="PTHR11070:SF2">
    <property type="entry name" value="ATP-DEPENDENT DNA HELICASE SRS2"/>
    <property type="match status" value="1"/>
</dbReference>
<dbReference type="GO" id="GO:0043138">
    <property type="term" value="F:3'-5' DNA helicase activity"/>
    <property type="evidence" value="ECO:0007669"/>
    <property type="project" value="UniProtKB-EC"/>
</dbReference>
<dbReference type="InterPro" id="IPR027417">
    <property type="entry name" value="P-loop_NTPase"/>
</dbReference>
<dbReference type="Gene3D" id="3.40.50.300">
    <property type="entry name" value="P-loop containing nucleotide triphosphate hydrolases"/>
    <property type="match status" value="3"/>
</dbReference>
<evidence type="ECO:0000256" key="5">
    <source>
        <dbReference type="ARBA" id="ARBA00023235"/>
    </source>
</evidence>
<evidence type="ECO:0000256" key="6">
    <source>
        <dbReference type="ARBA" id="ARBA00034617"/>
    </source>
</evidence>
<dbReference type="PROSITE" id="PS51198">
    <property type="entry name" value="UVRD_HELICASE_ATP_BIND"/>
    <property type="match status" value="1"/>
</dbReference>
<dbReference type="Gene3D" id="1.10.486.10">
    <property type="entry name" value="PCRA, domain 4"/>
    <property type="match status" value="1"/>
</dbReference>
<feature type="compositionally biased region" description="Acidic residues" evidence="10">
    <location>
        <begin position="693"/>
        <end position="704"/>
    </location>
</feature>
<feature type="domain" description="UvrD-like helicase ATP-binding" evidence="11">
    <location>
        <begin position="9"/>
        <end position="306"/>
    </location>
</feature>
<evidence type="ECO:0000313" key="14">
    <source>
        <dbReference type="Proteomes" id="UP000823894"/>
    </source>
</evidence>
<dbReference type="PANTHER" id="PTHR11070">
    <property type="entry name" value="UVRD / RECB / PCRA DNA HELICASE FAMILY MEMBER"/>
    <property type="match status" value="1"/>
</dbReference>
<feature type="region of interest" description="Disordered" evidence="10">
    <location>
        <begin position="676"/>
        <end position="725"/>
    </location>
</feature>
<accession>A0A9D2NY84</accession>
<dbReference type="EMBL" id="DWWK01000191">
    <property type="protein sequence ID" value="HJC39668.1"/>
    <property type="molecule type" value="Genomic_DNA"/>
</dbReference>
<dbReference type="Pfam" id="PF00580">
    <property type="entry name" value="UvrD-helicase"/>
    <property type="match status" value="1"/>
</dbReference>
<dbReference type="PROSITE" id="PS51217">
    <property type="entry name" value="UVRD_HELICASE_CTER"/>
    <property type="match status" value="1"/>
</dbReference>
<evidence type="ECO:0000259" key="11">
    <source>
        <dbReference type="PROSITE" id="PS51198"/>
    </source>
</evidence>
<dbReference type="InterPro" id="IPR014017">
    <property type="entry name" value="DNA_helicase_UvrD-like_C"/>
</dbReference>
<dbReference type="InterPro" id="IPR014016">
    <property type="entry name" value="UvrD-like_ATP-bd"/>
</dbReference>
<protein>
    <recommendedName>
        <fullName evidence="7">DNA 3'-5' helicase</fullName>
        <ecNumber evidence="7">5.6.2.4</ecNumber>
    </recommendedName>
</protein>
<sequence length="769" mass="86529">MAEDRARQIRLNEYQRAAVLDESPACVVNANVGSGKTTVLIEKILYLHLERQVPLEQMIVLTFTNKAADEITERLLRREPDITTEQVEGFGTFHSVALRLLKNRLPVEAAGWTKEFMVMDPDEEADLAAEIIAEQGLKVKYKNRLKKRLEQEYPSYLSGKTESRYKDDLFCLYPLLQEEKKRQNKMSFSDLLRISTQLLVQRKMAAGSVEAGRQAEKGAADRKAGEIWRPAWIIVDEVQDSDMLQLDFLAALRDCGREEAPAKIFAVGDPNQVIYSWRGTGENMFFLLKHRFGAKELTLPVNYRSNASILEAANRFLQFGSGIQGSRTEVSRIAVKNHYDPFQEAEYLAERISAIHEEGMPYGEIAVFYRLQRQSEILTKVFERQGIPYELSVKKTIKDIPVLNWIVKVLRFSVNTSDAQMAVQVLTDRQYGESCTKKNAKRIIMEESGGSGCAAGGAEMLYRRMKGFAENIDSASAEELFQYFGLREALHPASSGYAEDERLAMDFLEKMCAACSRKGISAPEKGSFAEAVREFVNSSALYGMQADAGEKAAGENGGERAAADSVSLMTLHASKGLEFDTVFIIGVNQGLLPLQCRSFEQEEEERRLFFVGITRARNCLELSWYTNPGEPGVSGEPSRYLRMLPDQLLERGDVKSEEERWSGLQQMRRQVREQIRSKRARGYEETRPALPEPEAEEQVQDEPGEQAGDGHGSSGEKAEPIPVRHRKYGEGILIAEDEMTVTAEFPGYGQKQFLKAFGELQFPSGHDSA</sequence>
<keyword evidence="3 9" id="KW-0347">Helicase</keyword>